<proteinExistence type="predicted"/>
<evidence type="ECO:0000256" key="5">
    <source>
        <dbReference type="ARBA" id="ARBA00023242"/>
    </source>
</evidence>
<evidence type="ECO:0000256" key="4">
    <source>
        <dbReference type="ARBA" id="ARBA00023163"/>
    </source>
</evidence>
<accession>A0A167YN22</accession>
<evidence type="ECO:0000256" key="6">
    <source>
        <dbReference type="SAM" id="MobiDB-lite"/>
    </source>
</evidence>
<dbReference type="GO" id="GO:0000981">
    <property type="term" value="F:DNA-binding transcription factor activity, RNA polymerase II-specific"/>
    <property type="evidence" value="ECO:0007669"/>
    <property type="project" value="TreeGrafter"/>
</dbReference>
<dbReference type="PANTHER" id="PTHR31845">
    <property type="entry name" value="FINGER DOMAIN PROTEIN, PUTATIVE-RELATED"/>
    <property type="match status" value="1"/>
</dbReference>
<dbReference type="PANTHER" id="PTHR31845:SF17">
    <property type="entry name" value="ZN(II)2CYS6 TRANSCRIPTION FACTOR (EUROFUNG)"/>
    <property type="match status" value="1"/>
</dbReference>
<evidence type="ECO:0000313" key="9">
    <source>
        <dbReference type="Proteomes" id="UP000076874"/>
    </source>
</evidence>
<dbReference type="Proteomes" id="UP000076874">
    <property type="component" value="Unassembled WGS sequence"/>
</dbReference>
<dbReference type="SMART" id="SM00906">
    <property type="entry name" value="Fungal_trans"/>
    <property type="match status" value="1"/>
</dbReference>
<keyword evidence="3" id="KW-0238">DNA-binding</keyword>
<dbReference type="CDD" id="cd12148">
    <property type="entry name" value="fungal_TF_MHR"/>
    <property type="match status" value="1"/>
</dbReference>
<dbReference type="GO" id="GO:0006351">
    <property type="term" value="P:DNA-templated transcription"/>
    <property type="evidence" value="ECO:0007669"/>
    <property type="project" value="InterPro"/>
</dbReference>
<evidence type="ECO:0000256" key="2">
    <source>
        <dbReference type="ARBA" id="ARBA00023015"/>
    </source>
</evidence>
<evidence type="ECO:0000256" key="3">
    <source>
        <dbReference type="ARBA" id="ARBA00023125"/>
    </source>
</evidence>
<organism evidence="8 9">
    <name type="scientific">Niveomyces insectorum RCEF 264</name>
    <dbReference type="NCBI Taxonomy" id="1081102"/>
    <lineage>
        <taxon>Eukaryota</taxon>
        <taxon>Fungi</taxon>
        <taxon>Dikarya</taxon>
        <taxon>Ascomycota</taxon>
        <taxon>Pezizomycotina</taxon>
        <taxon>Sordariomycetes</taxon>
        <taxon>Hypocreomycetidae</taxon>
        <taxon>Hypocreales</taxon>
        <taxon>Cordycipitaceae</taxon>
        <taxon>Niveomyces</taxon>
    </lineage>
</organism>
<keyword evidence="4" id="KW-0804">Transcription</keyword>
<name>A0A167YN22_9HYPO</name>
<keyword evidence="9" id="KW-1185">Reference proteome</keyword>
<dbReference type="GO" id="GO:0005634">
    <property type="term" value="C:nucleus"/>
    <property type="evidence" value="ECO:0007669"/>
    <property type="project" value="UniProtKB-SubCell"/>
</dbReference>
<comment type="subcellular location">
    <subcellularLocation>
        <location evidence="1">Nucleus</location>
    </subcellularLocation>
</comment>
<dbReference type="InterPro" id="IPR007219">
    <property type="entry name" value="XnlR_reg_dom"/>
</dbReference>
<keyword evidence="2" id="KW-0805">Transcription regulation</keyword>
<sequence length="460" mass="51447">MSKEDHADHHIRAYPPGDLIADGVVTELQAEMLFNDYARRLDHYLYRILGASATLDGIRASSPALLAAVCTVAALHSEDLAALYEPCYRCFAAMAANLALAENANMDDIRSLCIGAFWLHRLSWNLSALAVRIATQKHLHRAFRAAVAKKDSFHFAQTRLYFLVYVCDHHFSIAYGRPPLTQDSEDIIRARDFLLLPAATEDDARLVSQVELWCITSRVLGAFGFDVEVSLSPSLLSLMRRFAIDYDTWRADWNDRFGRHVRVGNYPRKGVKLHVNFAKLYLCSHAFRGLAPGLRPAFRDESPGDGPPSGLLRTGSVHTHTSPMQECRVAAATDEANDGILDSADLGDMALTAVQAAQDILDTMVSDAEIQEHIHGLPVYFHTMIAFATIFLFKVATKYAHVVKIDVARALALLVDVSRILKTMTATMATHHLLERVQRKLRPLWILETVLLRRDDYRLG</sequence>
<protein>
    <submittedName>
        <fullName evidence="8">Transcription factor</fullName>
    </submittedName>
</protein>
<evidence type="ECO:0000256" key="1">
    <source>
        <dbReference type="ARBA" id="ARBA00004123"/>
    </source>
</evidence>
<dbReference type="GO" id="GO:0000976">
    <property type="term" value="F:transcription cis-regulatory region binding"/>
    <property type="evidence" value="ECO:0007669"/>
    <property type="project" value="TreeGrafter"/>
</dbReference>
<dbReference type="AlphaFoldDB" id="A0A167YN22"/>
<evidence type="ECO:0000259" key="7">
    <source>
        <dbReference type="SMART" id="SM00906"/>
    </source>
</evidence>
<keyword evidence="5" id="KW-0539">Nucleus</keyword>
<dbReference type="EMBL" id="AZHD01000002">
    <property type="protein sequence ID" value="OAA66496.1"/>
    <property type="molecule type" value="Genomic_DNA"/>
</dbReference>
<evidence type="ECO:0000313" key="8">
    <source>
        <dbReference type="EMBL" id="OAA66496.1"/>
    </source>
</evidence>
<gene>
    <name evidence="8" type="ORF">SPI_01072</name>
</gene>
<reference evidence="8 9" key="1">
    <citation type="journal article" date="2016" name="Genome Biol. Evol.">
        <title>Divergent and convergent evolution of fungal pathogenicity.</title>
        <authorList>
            <person name="Shang Y."/>
            <person name="Xiao G."/>
            <person name="Zheng P."/>
            <person name="Cen K."/>
            <person name="Zhan S."/>
            <person name="Wang C."/>
        </authorList>
    </citation>
    <scope>NUCLEOTIDE SEQUENCE [LARGE SCALE GENOMIC DNA]</scope>
    <source>
        <strain evidence="8 9">RCEF 264</strain>
    </source>
</reference>
<dbReference type="OrthoDB" id="4060227at2759"/>
<dbReference type="InterPro" id="IPR051089">
    <property type="entry name" value="prtT"/>
</dbReference>
<feature type="region of interest" description="Disordered" evidence="6">
    <location>
        <begin position="298"/>
        <end position="317"/>
    </location>
</feature>
<dbReference type="GO" id="GO:0008270">
    <property type="term" value="F:zinc ion binding"/>
    <property type="evidence" value="ECO:0007669"/>
    <property type="project" value="InterPro"/>
</dbReference>
<comment type="caution">
    <text evidence="8">The sequence shown here is derived from an EMBL/GenBank/DDBJ whole genome shotgun (WGS) entry which is preliminary data.</text>
</comment>
<feature type="domain" description="Xylanolytic transcriptional activator regulatory" evidence="7">
    <location>
        <begin position="123"/>
        <end position="199"/>
    </location>
</feature>